<evidence type="ECO:0000313" key="2">
    <source>
        <dbReference type="EMBL" id="KAF7147313.1"/>
    </source>
</evidence>
<accession>A0A834LUH8</accession>
<dbReference type="OrthoDB" id="10567973at2759"/>
<feature type="transmembrane region" description="Helical" evidence="1">
    <location>
        <begin position="127"/>
        <end position="148"/>
    </location>
</feature>
<reference evidence="2" key="1">
    <citation type="submission" date="2019-11" db="EMBL/GenBank/DDBJ databases">
        <authorList>
            <person name="Liu Y."/>
            <person name="Hou J."/>
            <person name="Li T.-Q."/>
            <person name="Guan C.-H."/>
            <person name="Wu X."/>
            <person name="Wu H.-Z."/>
            <person name="Ling F."/>
            <person name="Zhang R."/>
            <person name="Shi X.-G."/>
            <person name="Ren J.-P."/>
            <person name="Chen E.-F."/>
            <person name="Sun J.-M."/>
        </authorList>
    </citation>
    <scope>NUCLEOTIDE SEQUENCE</scope>
    <source>
        <strain evidence="2">Adult_tree_wgs_1</strain>
        <tissue evidence="2">Leaves</tissue>
    </source>
</reference>
<keyword evidence="3" id="KW-1185">Reference proteome</keyword>
<dbReference type="Proteomes" id="UP000626092">
    <property type="component" value="Unassembled WGS sequence"/>
</dbReference>
<sequence length="162" mass="17873">MATQGSKRHFYYLYVIVGNKHESGSTDIQGVDSTMLAMEELHLYSILSTGWKVVHGMDAMDLWCAESQTLQYNAIISIDAIIALNWIIIFCVCLCRGNAGPIGGAAAIGRLRGPDSPIAFEPKSREAICLITNVLPFIVLIMTMHAWLAEDETAGKKRWDVV</sequence>
<keyword evidence="1" id="KW-0472">Membrane</keyword>
<gene>
    <name evidence="2" type="ORF">RHSIM_Rhsim03G0000900</name>
</gene>
<keyword evidence="1" id="KW-1133">Transmembrane helix</keyword>
<dbReference type="EMBL" id="WJXA01000003">
    <property type="protein sequence ID" value="KAF7147313.1"/>
    <property type="molecule type" value="Genomic_DNA"/>
</dbReference>
<keyword evidence="1" id="KW-0812">Transmembrane</keyword>
<evidence type="ECO:0000313" key="3">
    <source>
        <dbReference type="Proteomes" id="UP000626092"/>
    </source>
</evidence>
<dbReference type="AlphaFoldDB" id="A0A834LUH8"/>
<protein>
    <submittedName>
        <fullName evidence="2">Uncharacterized protein</fullName>
    </submittedName>
</protein>
<organism evidence="2 3">
    <name type="scientific">Rhododendron simsii</name>
    <name type="common">Sims's rhododendron</name>
    <dbReference type="NCBI Taxonomy" id="118357"/>
    <lineage>
        <taxon>Eukaryota</taxon>
        <taxon>Viridiplantae</taxon>
        <taxon>Streptophyta</taxon>
        <taxon>Embryophyta</taxon>
        <taxon>Tracheophyta</taxon>
        <taxon>Spermatophyta</taxon>
        <taxon>Magnoliopsida</taxon>
        <taxon>eudicotyledons</taxon>
        <taxon>Gunneridae</taxon>
        <taxon>Pentapetalae</taxon>
        <taxon>asterids</taxon>
        <taxon>Ericales</taxon>
        <taxon>Ericaceae</taxon>
        <taxon>Ericoideae</taxon>
        <taxon>Rhodoreae</taxon>
        <taxon>Rhododendron</taxon>
    </lineage>
</organism>
<evidence type="ECO:0000256" key="1">
    <source>
        <dbReference type="SAM" id="Phobius"/>
    </source>
</evidence>
<name>A0A834LUH8_RHOSS</name>
<proteinExistence type="predicted"/>
<comment type="caution">
    <text evidence="2">The sequence shown here is derived from an EMBL/GenBank/DDBJ whole genome shotgun (WGS) entry which is preliminary data.</text>
</comment>